<feature type="compositionally biased region" description="Low complexity" evidence="2">
    <location>
        <begin position="1100"/>
        <end position="1122"/>
    </location>
</feature>
<feature type="compositionally biased region" description="Basic and acidic residues" evidence="2">
    <location>
        <begin position="868"/>
        <end position="880"/>
    </location>
</feature>
<dbReference type="SMART" id="SM00554">
    <property type="entry name" value="FAS1"/>
    <property type="match status" value="1"/>
</dbReference>
<feature type="compositionally biased region" description="Basic residues" evidence="2">
    <location>
        <begin position="1454"/>
        <end position="1467"/>
    </location>
</feature>
<feature type="compositionally biased region" description="Polar residues" evidence="2">
    <location>
        <begin position="1414"/>
        <end position="1423"/>
    </location>
</feature>
<dbReference type="PANTHER" id="PTHR33416:SF20">
    <property type="entry name" value="NUCLEAR PORE COMPLEX PROTEIN NUP1"/>
    <property type="match status" value="1"/>
</dbReference>
<sequence length="1467" mass="152372">MGRLVSEGYVLTVLAPNDEAMARLTTDQLSEPGAPEQIVYYHLIPEYQTEESMYNAVRRFGKVRYDTLRLPHKVVAREADGSVKFGQGEGSAYLFDPDIYTDGRISVQGIDAVLFPPEEPVPAAAAVAQRRGSRPRLTRSRGEDIVPAYPRNFRHYELLLSWEVDGGNMPDVRRHWPAFPWDRGKIRRRPLRAAAAATPYDRPLAAAAAARGVKGASEVGRTSGWLSKLVDPASRLIAGSASKLFSSVFRKQFPALPPPETGGNVQSREEVPEVTSVNPSLQTLDNQIGEGNNLTNNSGDKSLAEFDHLTELLRSRTIEPDASKLAVNNDKKEELNVSKIELGLGSFRSHGVALNPAASGTIPKEESASPAELAKAYMVSRSSKGSPSNFSLRSHVLLEDKATSSNAVYGTKTPLASVAPRSTLRAPSLPGLNENGYITPRLHRRSAIYRMSRSPYFKGASSSNDVYALPSSSHQTPTKSMYSAGTQVLKRRSSVLDDEIGSVGPIRRIRQKSNMMSPSKDSRTIHHGNLLPSSSGTLENEVINGSGTIEKPSGVSKLDYTTDFENKEKDNRILDDGIPPIPPQSATMAMKILKELDKLAPSPKEKSSEIKVAKVESTSKLNLRSSWDMDATGGSPLSGKQDRLKEDDLLNGPLLGIKSTSQVGSAPAFTFVRNATSNVGEISHSAAVSTRGKPGFQMVISEDSSEIDDDSGNAVEAPVNNVVDKAESKTLEQKVESKTSDQKFLNFEAAGTERPLISAAKSTLSSDFVSSSEAEKKAPAGRGIVNNSTSFTFSVLPAPTNHLEQPPTPTMAAPSPEISAREKEQKAAPIFSFGLKKSPTPALPSTSTSAGVEVGTSSVTETSIFDNLKTEKGDVKRKASESLNVPETAASSAAPSPFSSPSLSNGLLHSSAPKFSFPAAPAAAPSEGPVASVFSTSSATSSNLFSSSAAPVFPTAPSFGFGSAISIGSQISAQPSEKFSDTANVTTVGATPVVSNSSLPEPVTSSALSSSSISSSPLATTSAFSSTGSLSDSKPSNLFSSSSVAQSSSAPSLPFTATGNSIVGFSTSAQSAGLSSSVATSSSQAGFTFGSIAGAAFGTQSTQTGSSTQQLSQSAPSQSSSQAGLNFGNKAGTDLGTQPAQSGSITQQPSQSSSSHFSSFTSSAPTFTFGSSQTSLGDSQFGSTATASKPSSASSGFSFSATTAAPSGSSFMVSKPFSSGSGFSFASSSAPSSSSSTSSSIPVSSTLFSSSSTPSTPSTFNTTFGSTSSASTGFTFGQPSSSSTSSFPFGQPASSSSTSPFVFGQPASSPSTSPFAFNTQTGPAFSFTSASATANSSPARPLFGTPSPVTGFFSGSPGNNDQMNVEDSMTDDTTAPSAAVSMVPTFGQPGGAPAAPVFSASPIPSGGAPIFQFGGNQQNSLPQNPSPFQPGGNLEFQGGSSFSLGSGGGDKSGRRIVKINRNKLRKK</sequence>
<evidence type="ECO:0000313" key="4">
    <source>
        <dbReference type="EMBL" id="CAD1819655.1"/>
    </source>
</evidence>
<dbReference type="GO" id="GO:0005635">
    <property type="term" value="C:nuclear envelope"/>
    <property type="evidence" value="ECO:0007669"/>
    <property type="project" value="TreeGrafter"/>
</dbReference>
<comment type="similarity">
    <text evidence="1">Belongs to the fasciclin-like AGP family.</text>
</comment>
<reference evidence="4" key="1">
    <citation type="submission" date="2020-07" db="EMBL/GenBank/DDBJ databases">
        <authorList>
            <person name="Lin J."/>
        </authorList>
    </citation>
    <scope>NUCLEOTIDE SEQUENCE</scope>
</reference>
<feature type="compositionally biased region" description="Low complexity" evidence="2">
    <location>
        <begin position="838"/>
        <end position="850"/>
    </location>
</feature>
<proteinExistence type="inferred from homology"/>
<dbReference type="InterPro" id="IPR036378">
    <property type="entry name" value="FAS1_dom_sf"/>
</dbReference>
<feature type="region of interest" description="Disordered" evidence="2">
    <location>
        <begin position="990"/>
        <end position="1052"/>
    </location>
</feature>
<feature type="region of interest" description="Disordered" evidence="2">
    <location>
        <begin position="1100"/>
        <end position="1159"/>
    </location>
</feature>
<dbReference type="Gene3D" id="2.30.180.10">
    <property type="entry name" value="FAS1 domain"/>
    <property type="match status" value="1"/>
</dbReference>
<dbReference type="GO" id="GO:0071763">
    <property type="term" value="P:nuclear membrane organization"/>
    <property type="evidence" value="ECO:0007669"/>
    <property type="project" value="TreeGrafter"/>
</dbReference>
<gene>
    <name evidence="4" type="ORF">CB5_LOCUS2866</name>
</gene>
<feature type="compositionally biased region" description="Low complexity" evidence="2">
    <location>
        <begin position="1329"/>
        <end position="1339"/>
    </location>
</feature>
<feature type="region of interest" description="Disordered" evidence="2">
    <location>
        <begin position="1179"/>
        <end position="1199"/>
    </location>
</feature>
<dbReference type="Pfam" id="PF02469">
    <property type="entry name" value="Fasciclin"/>
    <property type="match status" value="1"/>
</dbReference>
<feature type="region of interest" description="Disordered" evidence="2">
    <location>
        <begin position="513"/>
        <end position="539"/>
    </location>
</feature>
<evidence type="ECO:0000256" key="2">
    <source>
        <dbReference type="SAM" id="MobiDB-lite"/>
    </source>
</evidence>
<feature type="domain" description="FAS1" evidence="3">
    <location>
        <begin position="1"/>
        <end position="99"/>
    </location>
</feature>
<dbReference type="InterPro" id="IPR000782">
    <property type="entry name" value="FAS1_domain"/>
</dbReference>
<feature type="region of interest" description="Disordered" evidence="2">
    <location>
        <begin position="1381"/>
        <end position="1400"/>
    </location>
</feature>
<feature type="region of interest" description="Disordered" evidence="2">
    <location>
        <begin position="1408"/>
        <end position="1467"/>
    </location>
</feature>
<dbReference type="PROSITE" id="PS50213">
    <property type="entry name" value="FAS1"/>
    <property type="match status" value="1"/>
</dbReference>
<dbReference type="SUPFAM" id="SSF82153">
    <property type="entry name" value="FAS1 domain"/>
    <property type="match status" value="1"/>
</dbReference>
<evidence type="ECO:0000259" key="3">
    <source>
        <dbReference type="PROSITE" id="PS50213"/>
    </source>
</evidence>
<feature type="compositionally biased region" description="Polar residues" evidence="2">
    <location>
        <begin position="855"/>
        <end position="865"/>
    </location>
</feature>
<feature type="compositionally biased region" description="Low complexity" evidence="2">
    <location>
        <begin position="1036"/>
        <end position="1052"/>
    </location>
</feature>
<dbReference type="PANTHER" id="PTHR33416">
    <property type="entry name" value="NUCLEAR PORE COMPLEX PROTEIN NUP1"/>
    <property type="match status" value="1"/>
</dbReference>
<feature type="region of interest" description="Disordered" evidence="2">
    <location>
        <begin position="1329"/>
        <end position="1375"/>
    </location>
</feature>
<name>A0A6V7NM61_ANACO</name>
<feature type="compositionally biased region" description="Polar residues" evidence="2">
    <location>
        <begin position="990"/>
        <end position="999"/>
    </location>
</feature>
<feature type="compositionally biased region" description="Low complexity" evidence="2">
    <location>
        <begin position="1182"/>
        <end position="1199"/>
    </location>
</feature>
<organism evidence="4">
    <name type="scientific">Ananas comosus var. bracteatus</name>
    <name type="common">red pineapple</name>
    <dbReference type="NCBI Taxonomy" id="296719"/>
    <lineage>
        <taxon>Eukaryota</taxon>
        <taxon>Viridiplantae</taxon>
        <taxon>Streptophyta</taxon>
        <taxon>Embryophyta</taxon>
        <taxon>Tracheophyta</taxon>
        <taxon>Spermatophyta</taxon>
        <taxon>Magnoliopsida</taxon>
        <taxon>Liliopsida</taxon>
        <taxon>Poales</taxon>
        <taxon>Bromeliaceae</taxon>
        <taxon>Bromelioideae</taxon>
        <taxon>Ananas</taxon>
    </lineage>
</organism>
<accession>A0A6V7NM61</accession>
<feature type="region of interest" description="Disordered" evidence="2">
    <location>
        <begin position="799"/>
        <end position="905"/>
    </location>
</feature>
<dbReference type="EMBL" id="LR862139">
    <property type="protein sequence ID" value="CAD1819655.1"/>
    <property type="molecule type" value="Genomic_DNA"/>
</dbReference>
<feature type="compositionally biased region" description="Low complexity" evidence="2">
    <location>
        <begin position="1004"/>
        <end position="1023"/>
    </location>
</feature>
<feature type="compositionally biased region" description="Polar residues" evidence="2">
    <location>
        <begin position="1356"/>
        <end position="1375"/>
    </location>
</feature>
<feature type="compositionally biased region" description="Polar residues" evidence="2">
    <location>
        <begin position="1024"/>
        <end position="1035"/>
    </location>
</feature>
<feature type="compositionally biased region" description="Low complexity" evidence="2">
    <location>
        <begin position="889"/>
        <end position="905"/>
    </location>
</feature>
<protein>
    <recommendedName>
        <fullName evidence="3">FAS1 domain-containing protein</fullName>
    </recommendedName>
</protein>
<feature type="compositionally biased region" description="Low complexity" evidence="2">
    <location>
        <begin position="1141"/>
        <end position="1159"/>
    </location>
</feature>
<evidence type="ECO:0000256" key="1">
    <source>
        <dbReference type="ARBA" id="ARBA00007843"/>
    </source>
</evidence>